<keyword evidence="1" id="KW-0472">Membrane</keyword>
<name>A0AAN5I5D1_9BILA</name>
<organism evidence="2 3">
    <name type="scientific">Pristionchus mayeri</name>
    <dbReference type="NCBI Taxonomy" id="1317129"/>
    <lineage>
        <taxon>Eukaryota</taxon>
        <taxon>Metazoa</taxon>
        <taxon>Ecdysozoa</taxon>
        <taxon>Nematoda</taxon>
        <taxon>Chromadorea</taxon>
        <taxon>Rhabditida</taxon>
        <taxon>Rhabditina</taxon>
        <taxon>Diplogasteromorpha</taxon>
        <taxon>Diplogasteroidea</taxon>
        <taxon>Neodiplogasteridae</taxon>
        <taxon>Pristionchus</taxon>
    </lineage>
</organism>
<feature type="transmembrane region" description="Helical" evidence="1">
    <location>
        <begin position="181"/>
        <end position="203"/>
    </location>
</feature>
<dbReference type="AlphaFoldDB" id="A0AAN5I5D1"/>
<dbReference type="Gene3D" id="1.20.1070.10">
    <property type="entry name" value="Rhodopsin 7-helix transmembrane proteins"/>
    <property type="match status" value="1"/>
</dbReference>
<protein>
    <recommendedName>
        <fullName evidence="4">Serpentine receptor class gamma</fullName>
    </recommendedName>
</protein>
<dbReference type="PANTHER" id="PTHR31627:SF14">
    <property type="entry name" value="SERPENTINE RECEPTOR, CLASS T-RELATED"/>
    <property type="match status" value="1"/>
</dbReference>
<dbReference type="Proteomes" id="UP001328107">
    <property type="component" value="Unassembled WGS sequence"/>
</dbReference>
<sequence>MSFSQMPVYHYAIMGVGWPSIIIYLVMIVSILKNRHKNALLRSSFFNMVLAESIPELLLFLYVEFLMRTRKFGFLQIFEKQIDSWLVGTVFFGHNSLRYMVVLGFLPFAVNRFTALRSPTTYTKLWTLRFTLCLIFLCWVGGLSLASPIYFFPSANFSYLPNGYGGLTLQASNSVLDFDSISAISTVSVVFGVCSVIYLLSFLSLRRVLTTVVTKSSARVKEDFLLMLSSLLTFTTLCLDVTVYIIQVLAVAASNDSLVVLSFDLWFVTTELMCISQPWCLLCTNRTVRRYFLRLIRLRSDTSTLVDKVSRIEMRSGSNASAV</sequence>
<feature type="transmembrane region" description="Helical" evidence="1">
    <location>
        <begin position="85"/>
        <end position="110"/>
    </location>
</feature>
<evidence type="ECO:0000256" key="1">
    <source>
        <dbReference type="SAM" id="Phobius"/>
    </source>
</evidence>
<gene>
    <name evidence="2" type="ORF">PMAYCL1PPCAC_23172</name>
</gene>
<dbReference type="InterPro" id="IPR019426">
    <property type="entry name" value="7TM_GPCR_serpentine_rcpt_Srv"/>
</dbReference>
<keyword evidence="1" id="KW-1133">Transmembrane helix</keyword>
<feature type="transmembrane region" description="Helical" evidence="1">
    <location>
        <begin position="12"/>
        <end position="32"/>
    </location>
</feature>
<proteinExistence type="predicted"/>
<evidence type="ECO:0000313" key="2">
    <source>
        <dbReference type="EMBL" id="GMR52977.1"/>
    </source>
</evidence>
<feature type="transmembrane region" description="Helical" evidence="1">
    <location>
        <begin position="130"/>
        <end position="152"/>
    </location>
</feature>
<evidence type="ECO:0000313" key="3">
    <source>
        <dbReference type="Proteomes" id="UP001328107"/>
    </source>
</evidence>
<dbReference type="InterPro" id="IPR051119">
    <property type="entry name" value="Nematode_SR-like"/>
</dbReference>
<feature type="non-terminal residue" evidence="2">
    <location>
        <position position="323"/>
    </location>
</feature>
<dbReference type="Pfam" id="PF10323">
    <property type="entry name" value="7TM_GPCR_Srv"/>
    <property type="match status" value="1"/>
</dbReference>
<reference evidence="3" key="1">
    <citation type="submission" date="2022-10" db="EMBL/GenBank/DDBJ databases">
        <title>Genome assembly of Pristionchus species.</title>
        <authorList>
            <person name="Yoshida K."/>
            <person name="Sommer R.J."/>
        </authorList>
    </citation>
    <scope>NUCLEOTIDE SEQUENCE [LARGE SCALE GENOMIC DNA]</scope>
    <source>
        <strain evidence="3">RS5460</strain>
    </source>
</reference>
<feature type="transmembrane region" description="Helical" evidence="1">
    <location>
        <begin position="44"/>
        <end position="65"/>
    </location>
</feature>
<evidence type="ECO:0008006" key="4">
    <source>
        <dbReference type="Google" id="ProtNLM"/>
    </source>
</evidence>
<feature type="transmembrane region" description="Helical" evidence="1">
    <location>
        <begin position="224"/>
        <end position="253"/>
    </location>
</feature>
<keyword evidence="1" id="KW-0812">Transmembrane</keyword>
<accession>A0AAN5I5D1</accession>
<dbReference type="SUPFAM" id="SSF81321">
    <property type="entry name" value="Family A G protein-coupled receptor-like"/>
    <property type="match status" value="1"/>
</dbReference>
<feature type="transmembrane region" description="Helical" evidence="1">
    <location>
        <begin position="265"/>
        <end position="284"/>
    </location>
</feature>
<comment type="caution">
    <text evidence="2">The sequence shown here is derived from an EMBL/GenBank/DDBJ whole genome shotgun (WGS) entry which is preliminary data.</text>
</comment>
<dbReference type="EMBL" id="BTRK01000005">
    <property type="protein sequence ID" value="GMR52977.1"/>
    <property type="molecule type" value="Genomic_DNA"/>
</dbReference>
<dbReference type="PANTHER" id="PTHR31627">
    <property type="entry name" value="SERPENTINE RECEPTOR CLASS GAMMA-RELATED"/>
    <property type="match status" value="1"/>
</dbReference>
<keyword evidence="3" id="KW-1185">Reference proteome</keyword>